<comment type="caution">
    <text evidence="1">The sequence shown here is derived from an EMBL/GenBank/DDBJ whole genome shotgun (WGS) entry which is preliminary data.</text>
</comment>
<proteinExistence type="predicted"/>
<name>A0A511R3T0_9DEIN</name>
<evidence type="ECO:0000313" key="2">
    <source>
        <dbReference type="Proteomes" id="UP000321197"/>
    </source>
</evidence>
<dbReference type="EMBL" id="BJXL01000055">
    <property type="protein sequence ID" value="GEM83666.1"/>
    <property type="molecule type" value="Genomic_DNA"/>
</dbReference>
<evidence type="ECO:0000313" key="1">
    <source>
        <dbReference type="EMBL" id="GEM83666.1"/>
    </source>
</evidence>
<organism evidence="1 2">
    <name type="scientific">Meiothermus hypogaeus NBRC 106114</name>
    <dbReference type="NCBI Taxonomy" id="1227553"/>
    <lineage>
        <taxon>Bacteria</taxon>
        <taxon>Thermotogati</taxon>
        <taxon>Deinococcota</taxon>
        <taxon>Deinococci</taxon>
        <taxon>Thermales</taxon>
        <taxon>Thermaceae</taxon>
        <taxon>Meiothermus</taxon>
    </lineage>
</organism>
<dbReference type="AlphaFoldDB" id="A0A511R3T0"/>
<dbReference type="Proteomes" id="UP000321197">
    <property type="component" value="Unassembled WGS sequence"/>
</dbReference>
<protein>
    <submittedName>
        <fullName evidence="1">Uncharacterized protein</fullName>
    </submittedName>
</protein>
<sequence length="70" mass="7733">MAKTQVKATWDPKRVFDAADPDLTEEEAVAVLVEVFGYSEGAAWQEVSRARGGKTKPELASPKKRIARMI</sequence>
<dbReference type="RefSeq" id="WP_119341098.1">
    <property type="nucleotide sequence ID" value="NZ_BJXL01000055.1"/>
</dbReference>
<reference evidence="1 2" key="1">
    <citation type="submission" date="2019-07" db="EMBL/GenBank/DDBJ databases">
        <title>Whole genome shotgun sequence of Meiothermus hypogaeus NBRC 106114.</title>
        <authorList>
            <person name="Hosoyama A."/>
            <person name="Uohara A."/>
            <person name="Ohji S."/>
            <person name="Ichikawa N."/>
        </authorList>
    </citation>
    <scope>NUCLEOTIDE SEQUENCE [LARGE SCALE GENOMIC DNA]</scope>
    <source>
        <strain evidence="1 2">NBRC 106114</strain>
    </source>
</reference>
<accession>A0A511R3T0</accession>
<gene>
    <name evidence="1" type="ORF">MHY01S_18320</name>
</gene>